<dbReference type="GO" id="GO:0005737">
    <property type="term" value="C:cytoplasm"/>
    <property type="evidence" value="ECO:0007669"/>
    <property type="project" value="UniProtKB-SubCell"/>
</dbReference>
<sequence length="263" mass="29295">MTGKEILAAQFEKAGMRGYRADQVDAYLERIAEYVDEQNSKIDDLTYKIQVLAKKIEEYKADEENIREALLGAQKLGSNMLNDAKAKAEAITSEAQTAADEMIAQARIKVETITKESLQRATTDLNMLKREYDAEQRSLDLLKNEVSKFKSNIIKQYRSHLAMVMSLPSTDTEVREEVPVSENAEAEQETAPVMQETVQEEAVLEAAETVQEEAAPAAEAVEEAPAAEEVQPSEPAAEEKTGRPNYIEKFGELHFGGFNDSQN</sequence>
<dbReference type="AlphaFoldDB" id="A0A938X7J2"/>
<dbReference type="Gene3D" id="1.20.5.620">
    <property type="entry name" value="F1F0 ATP synthase subunit B, membrane domain"/>
    <property type="match status" value="1"/>
</dbReference>
<evidence type="ECO:0000256" key="4">
    <source>
        <dbReference type="ARBA" id="ARBA00022618"/>
    </source>
</evidence>
<evidence type="ECO:0000256" key="8">
    <source>
        <dbReference type="SAM" id="MobiDB-lite"/>
    </source>
</evidence>
<reference evidence="9" key="1">
    <citation type="submission" date="2020-08" db="EMBL/GenBank/DDBJ databases">
        <authorList>
            <person name="Cejkova D."/>
            <person name="Kubasova T."/>
            <person name="Jahodarova E."/>
            <person name="Rychlik I."/>
        </authorList>
    </citation>
    <scope>NUCLEOTIDE SEQUENCE</scope>
    <source>
        <strain evidence="9">An559</strain>
    </source>
</reference>
<keyword evidence="4" id="KW-0132">Cell division</keyword>
<reference evidence="9" key="2">
    <citation type="journal article" date="2021" name="Sci. Rep.">
        <title>The distribution of antibiotic resistance genes in chicken gut microbiota commensals.</title>
        <authorList>
            <person name="Juricova H."/>
            <person name="Matiasovicova J."/>
            <person name="Kubasova T."/>
            <person name="Cejkova D."/>
            <person name="Rychlik I."/>
        </authorList>
    </citation>
    <scope>NUCLEOTIDE SEQUENCE</scope>
    <source>
        <strain evidence="9">An559</strain>
    </source>
</reference>
<dbReference type="EMBL" id="JACJKY010000015">
    <property type="protein sequence ID" value="MBM6921350.1"/>
    <property type="molecule type" value="Genomic_DNA"/>
</dbReference>
<dbReference type="InterPro" id="IPR007793">
    <property type="entry name" value="DivIVA_fam"/>
</dbReference>
<proteinExistence type="inferred from homology"/>
<dbReference type="Gene3D" id="6.10.250.660">
    <property type="match status" value="1"/>
</dbReference>
<dbReference type="Proteomes" id="UP000774750">
    <property type="component" value="Unassembled WGS sequence"/>
</dbReference>
<comment type="caution">
    <text evidence="9">The sequence shown here is derived from an EMBL/GenBank/DDBJ whole genome shotgun (WGS) entry which is preliminary data.</text>
</comment>
<name>A0A938X7J2_9FIRM</name>
<comment type="subcellular location">
    <subcellularLocation>
        <location evidence="1">Cytoplasm</location>
    </subcellularLocation>
</comment>
<evidence type="ECO:0000256" key="6">
    <source>
        <dbReference type="ARBA" id="ARBA00023306"/>
    </source>
</evidence>
<keyword evidence="10" id="KW-1185">Reference proteome</keyword>
<evidence type="ECO:0000256" key="1">
    <source>
        <dbReference type="ARBA" id="ARBA00004496"/>
    </source>
</evidence>
<keyword evidence="3" id="KW-0963">Cytoplasm</keyword>
<dbReference type="PANTHER" id="PTHR35794">
    <property type="entry name" value="CELL DIVISION PROTEIN DIVIVA"/>
    <property type="match status" value="1"/>
</dbReference>
<organism evidence="9 10">
    <name type="scientific">Merdimmobilis hominis</name>
    <dbReference type="NCBI Taxonomy" id="2897707"/>
    <lineage>
        <taxon>Bacteria</taxon>
        <taxon>Bacillati</taxon>
        <taxon>Bacillota</taxon>
        <taxon>Clostridia</taxon>
        <taxon>Eubacteriales</taxon>
        <taxon>Oscillospiraceae</taxon>
        <taxon>Merdimmobilis</taxon>
    </lineage>
</organism>
<comment type="similarity">
    <text evidence="2">Belongs to the DivIVA family.</text>
</comment>
<dbReference type="RefSeq" id="WP_204447201.1">
    <property type="nucleotide sequence ID" value="NZ_JACJKY010000015.1"/>
</dbReference>
<evidence type="ECO:0000256" key="5">
    <source>
        <dbReference type="ARBA" id="ARBA00023054"/>
    </source>
</evidence>
<keyword evidence="6" id="KW-0131">Cell cycle</keyword>
<evidence type="ECO:0000313" key="9">
    <source>
        <dbReference type="EMBL" id="MBM6921350.1"/>
    </source>
</evidence>
<accession>A0A938X7J2</accession>
<evidence type="ECO:0000256" key="7">
    <source>
        <dbReference type="SAM" id="Coils"/>
    </source>
</evidence>
<dbReference type="NCBIfam" id="TIGR03544">
    <property type="entry name" value="DivI1A_domain"/>
    <property type="match status" value="1"/>
</dbReference>
<feature type="compositionally biased region" description="Low complexity" evidence="8">
    <location>
        <begin position="209"/>
        <end position="219"/>
    </location>
</feature>
<keyword evidence="5 7" id="KW-0175">Coiled coil</keyword>
<evidence type="ECO:0000256" key="3">
    <source>
        <dbReference type="ARBA" id="ARBA00022490"/>
    </source>
</evidence>
<protein>
    <submittedName>
        <fullName evidence="9">DivIVA domain-containing protein</fullName>
    </submittedName>
</protein>
<gene>
    <name evidence="9" type="ORF">H6A12_09300</name>
</gene>
<dbReference type="InterPro" id="IPR019933">
    <property type="entry name" value="DivIVA_domain"/>
</dbReference>
<evidence type="ECO:0000256" key="2">
    <source>
        <dbReference type="ARBA" id="ARBA00009008"/>
    </source>
</evidence>
<feature type="coiled-coil region" evidence="7">
    <location>
        <begin position="42"/>
        <end position="152"/>
    </location>
</feature>
<evidence type="ECO:0000313" key="10">
    <source>
        <dbReference type="Proteomes" id="UP000774750"/>
    </source>
</evidence>
<dbReference type="Pfam" id="PF05103">
    <property type="entry name" value="DivIVA"/>
    <property type="match status" value="1"/>
</dbReference>
<dbReference type="PANTHER" id="PTHR35794:SF2">
    <property type="entry name" value="CELL DIVISION PROTEIN DIVIVA"/>
    <property type="match status" value="1"/>
</dbReference>
<dbReference type="GO" id="GO:0051301">
    <property type="term" value="P:cell division"/>
    <property type="evidence" value="ECO:0007669"/>
    <property type="project" value="UniProtKB-KW"/>
</dbReference>
<feature type="region of interest" description="Disordered" evidence="8">
    <location>
        <begin position="209"/>
        <end position="263"/>
    </location>
</feature>